<dbReference type="InterPro" id="IPR032821">
    <property type="entry name" value="PKS_assoc"/>
</dbReference>
<evidence type="ECO:0000256" key="4">
    <source>
        <dbReference type="ARBA" id="ARBA00022679"/>
    </source>
</evidence>
<evidence type="ECO:0000256" key="5">
    <source>
        <dbReference type="ARBA" id="ARBA00023194"/>
    </source>
</evidence>
<dbReference type="InterPro" id="IPR036291">
    <property type="entry name" value="NAD(P)-bd_dom_sf"/>
</dbReference>
<dbReference type="SMART" id="SM00823">
    <property type="entry name" value="PKS_PP"/>
    <property type="match status" value="2"/>
</dbReference>
<dbReference type="PANTHER" id="PTHR43775:SF51">
    <property type="entry name" value="INACTIVE PHENOLPHTHIOCEROL SYNTHESIS POLYKETIDE SYNTHASE TYPE I PKS1-RELATED"/>
    <property type="match status" value="1"/>
</dbReference>
<dbReference type="Pfam" id="PF14765">
    <property type="entry name" value="PS-DH"/>
    <property type="match status" value="1"/>
</dbReference>
<dbReference type="SUPFAM" id="SSF55048">
    <property type="entry name" value="Probable ACP-binding domain of malonyl-CoA ACP transacylase"/>
    <property type="match status" value="1"/>
</dbReference>
<dbReference type="PROSITE" id="PS00606">
    <property type="entry name" value="KS3_1"/>
    <property type="match status" value="1"/>
</dbReference>
<dbReference type="Pfam" id="PF00550">
    <property type="entry name" value="PP-binding"/>
    <property type="match status" value="2"/>
</dbReference>
<dbReference type="Gene3D" id="3.40.50.720">
    <property type="entry name" value="NAD(P)-binding Rossmann-like Domain"/>
    <property type="match status" value="1"/>
</dbReference>
<dbReference type="RefSeq" id="WP_209238888.1">
    <property type="nucleotide sequence ID" value="NZ_JADKMA010000031.1"/>
</dbReference>
<evidence type="ECO:0000256" key="6">
    <source>
        <dbReference type="ARBA" id="ARBA00023268"/>
    </source>
</evidence>
<feature type="active site" description="Proton donor; for dehydratase activity" evidence="8">
    <location>
        <position position="1802"/>
    </location>
</feature>
<proteinExistence type="predicted"/>
<dbReference type="SMART" id="SM00827">
    <property type="entry name" value="PKS_AT"/>
    <property type="match status" value="1"/>
</dbReference>
<evidence type="ECO:0000256" key="9">
    <source>
        <dbReference type="SAM" id="MobiDB-lite"/>
    </source>
</evidence>
<keyword evidence="3" id="KW-0597">Phosphoprotein</keyword>
<dbReference type="Proteomes" id="UP001519064">
    <property type="component" value="Unassembled WGS sequence"/>
</dbReference>
<keyword evidence="5" id="KW-0045">Antibiotic biosynthesis</keyword>
<dbReference type="InterPro" id="IPR020841">
    <property type="entry name" value="PKS_Beta-ketoAc_synthase_dom"/>
</dbReference>
<evidence type="ECO:0000256" key="1">
    <source>
        <dbReference type="ARBA" id="ARBA00004792"/>
    </source>
</evidence>
<feature type="domain" description="Ketosynthase family 3 (KS3)" evidence="11">
    <location>
        <begin position="8"/>
        <end position="424"/>
    </location>
</feature>
<dbReference type="InterPro" id="IPR036736">
    <property type="entry name" value="ACP-like_sf"/>
</dbReference>
<dbReference type="CDD" id="cd00833">
    <property type="entry name" value="PKS"/>
    <property type="match status" value="2"/>
</dbReference>
<comment type="caution">
    <text evidence="13">The sequence shown here is derived from an EMBL/GenBank/DDBJ whole genome shotgun (WGS) entry which is preliminary data.</text>
</comment>
<dbReference type="SUPFAM" id="SSF51735">
    <property type="entry name" value="NAD(P)-binding Rossmann-fold domains"/>
    <property type="match status" value="2"/>
</dbReference>
<comment type="pathway">
    <text evidence="1">Antibiotic biosynthesis.</text>
</comment>
<feature type="region of interest" description="Disordered" evidence="9">
    <location>
        <begin position="2283"/>
        <end position="2302"/>
    </location>
</feature>
<accession>A0ABS3X8T3</accession>
<dbReference type="Gene3D" id="3.40.47.10">
    <property type="match status" value="2"/>
</dbReference>
<dbReference type="InterPro" id="IPR014030">
    <property type="entry name" value="Ketoacyl_synth_N"/>
</dbReference>
<dbReference type="InterPro" id="IPR049551">
    <property type="entry name" value="PKS_DH_C"/>
</dbReference>
<feature type="compositionally biased region" description="Low complexity" evidence="9">
    <location>
        <begin position="2287"/>
        <end position="2301"/>
    </location>
</feature>
<dbReference type="Pfam" id="PF00698">
    <property type="entry name" value="Acyl_transf_1"/>
    <property type="match status" value="1"/>
</dbReference>
<dbReference type="InterPro" id="IPR013968">
    <property type="entry name" value="PKS_KR"/>
</dbReference>
<dbReference type="InterPro" id="IPR042104">
    <property type="entry name" value="PKS_dehydratase_sf"/>
</dbReference>
<keyword evidence="2" id="KW-0596">Phosphopantetheine</keyword>
<evidence type="ECO:0000256" key="3">
    <source>
        <dbReference type="ARBA" id="ARBA00022553"/>
    </source>
</evidence>
<dbReference type="Gene3D" id="3.40.366.10">
    <property type="entry name" value="Malonyl-Coenzyme A Acyl Carrier Protein, domain 2"/>
    <property type="match status" value="1"/>
</dbReference>
<evidence type="ECO:0000256" key="2">
    <source>
        <dbReference type="ARBA" id="ARBA00022450"/>
    </source>
</evidence>
<sequence length="2486" mass="256290">MTRETGPADPIAVVGMGCRVPGAAGPDQLWANLTAGTDSVAAPSASRRTAAVPTGPGLPEQGGFLDSVDEFDADFFGIPAREAVAMDPQQRLALELAWEAMEDAGIVPGELRRQPVGVFVGSLSDDYALLVSRGGARELSHHAMTGLQRSVIANRVSHHLGVRGPSLLVDTGQSSSLVSVHLACASLRAGECELALAGGVNLALAPDTQLAAARMGVLSRRGRCRVFDRDADGFVRGEGGALVVLKPLAAALADGDRVYCVIRAGAVNHDGAGEEMAAPDRRAQVELIRSAHRAAGVRPAEVQYVELHGTGTPAGDEAEAHALGEVFAGRAAGPLPVGSVKTNIGHLEGAAGVAGLVKTVLALHHRKLPGSLHFTAPPDRLPLESLGLSVLTRTSAWPDPDAPPVAGVSSFGMGGTNCHVVLTGHGSHEPAPGADSAAPLPYALSARTPEALARAARELRTYVAERPGLRCLDVAFTLATARTAHPCRAVLFARDRAGLLSRLDELSDAAGAVRTEAADSAVPAQVRQSADRFLAGEQVDWAEVFAGHTPRRVPLPTYPFQRRRYWPAELETTAPGTTEPETTAPESGPVAAPAAGEAASLGTVLDLAARVLGETVAPDVPFRDQGFDSMMGLELRDLVEEQIGADLPVSLLYDHPTPTALAEHLAETARAEPEPAAVPAAAPDEADDPVVIVGMGCRFPGGVRTPDDLWQLMADRRDAITPPPAERGWERMGVTGLRPGGFLEEIDRFDAEFFGISPREAAAMDPQQRLFLEVAWEAIERAGIVPGTLRSTRTAVFAGATAQDYGARLHEQADAAGGFLLTGGTPSVLSGRLAYVLGLGGPAITVDTACSSSLAAVHLACRSLRSGESSLALAGGVTVMPLPGMFTEFARQGGLSADGRCRAFAADADGTGWAEGAGAVVLERLSDARRNGHPVLAVVRGSALNSDGASNGLTAPSGLAQRQVIAEALADAGVGPHDVDAVEAHGTGTALGDPIEATALLAAYGAGRPASRPLLLGSVKSNIGHTQAAAGLAGLIKMVLALRHGELPATLHAERPSPHIDWAAGGLELLTQAVPWPRTDRPRRAAVSSFGISGTNGHVVLEQPPQTDGQLADEQQADRQSAGAPEPGAGLPGAESSGSELLGAESPGAEAPVVLALSARTEPALRDQAARLHAQLTAGTDWNPADVAHSLLTTRTRFPRRAAVTGTAREQLLRGLAALAEGGLDPSVVLGSALEEHRPVFVFGGQGAQWAGMGRELLDSAPAFAESVARCERALAAHVDWSLTGVLRGDPGQPGLDRVDVVQPVLFATMVALAELWRAHGVEPAAVVGNSQGEIAAACVAGALSLDDAALVVARRSRALVALAGRGAMASVALPTDQVLPLLSEWGEKVSVAVRNGPNATTVSGEPEAVAALVERCVADGVRAKVIAVDYASHSAHVAELREQLLAELAGVTPRVPAVPLMSTVDAGFVADAGLDADYWYRNLRQMVRFDEAVGALLAAGHHTFIELSPHPVALSGIAECADEAATPVTLVESLTRDEGGLERFLRSLAKADAHGLPVDWSTSVRGSAVPLPTYPFQRESHWLTAPAGAGDLAAVGLEAAAHPLLGATVEIAEGGGAVLTGSLSLDGTPWLADHAVLDTVVLPGTACLELVLCAARRTGCPGVAELVLDAPVVLPAQGALRIQLVVAEPDERGRRTVTVHSRADEDGAVWTRHATALVEPGAAGEPSRTGAWPPPEATAVPVAGHYERLRSVGLEYGPVFRGLRSAWTDGEDLWLEVALPDGSDGSDGSPQGFGLHPALLDAALHGIWLREADDGTCKLPFSWAGVRLFDNAATALRVRLAPADEDGAVALSAWDEDGAPVLTVDHLALRPVAPELLTGSAGLFAPDWTEVAEAGDRPTGTEPPTPLVLGAELPAEVPSVAVLGCPAGQEPAAAATRVLDVVRAWVREERFSASRLAVVTTGGDGELSDPGHAAVWGLVRSAQTENPGRFLLLDADGADPDPARVTAAVATGEDQLRERNGTFSTPALRRSAGQEPGAGSPLGGTVLITGGTGGLGALVARRLVTTHGVRRLLLLSRRGPGAPGAAALVAELTALGAEAEAVACDAADRTALARVLRTIPEEHPLTGVVHAAGVLDDGLVSTMDAAALDRVMRPKAAAALALHELTAKIPTVAVFVLFSSVAGLLGTAGQANYAAANGVLDALARTRQAQGLPATSIAWGLWSQRSGMTGQLDETAIRRLAAAGIGELDTDTGLRLFDAALRAQAPLVVAARLHGTGGSGMLRGIAPARPRPAVRQAPARSVTDELSGLPVAQQRERMVALVSEHTAAALGHSTPEAVDATASFKALGCDSLIAVEVRNRLAALTGLRLPATVVFSHPTPAQLADRLLDQLGLTGQAQPAGGDEPAATPDAPAATPDDSGGAQQPPRMPQEPQRTGAEEIAHILTEADVTELFELIDSDPDPGIDTGRPDGSDAAVFLKGGSDGR</sequence>
<dbReference type="InterPro" id="IPR055123">
    <property type="entry name" value="SpnB-like_Rossmann"/>
</dbReference>
<dbReference type="CDD" id="cd08956">
    <property type="entry name" value="KR_3_FAS_SDR_x"/>
    <property type="match status" value="1"/>
</dbReference>
<evidence type="ECO:0000259" key="11">
    <source>
        <dbReference type="PROSITE" id="PS52004"/>
    </source>
</evidence>
<dbReference type="InterPro" id="IPR014031">
    <property type="entry name" value="Ketoacyl_synth_C"/>
</dbReference>
<feature type="compositionally biased region" description="Low complexity" evidence="9">
    <location>
        <begin position="2400"/>
        <end position="2435"/>
    </location>
</feature>
<evidence type="ECO:0000259" key="10">
    <source>
        <dbReference type="PROSITE" id="PS50075"/>
    </source>
</evidence>
<feature type="domain" description="PKS/mFAS DH" evidence="12">
    <location>
        <begin position="1603"/>
        <end position="1879"/>
    </location>
</feature>
<dbReference type="Pfam" id="PF08659">
    <property type="entry name" value="KR"/>
    <property type="match status" value="1"/>
</dbReference>
<feature type="domain" description="Ketosynthase family 3 (KS3)" evidence="11">
    <location>
        <begin position="687"/>
        <end position="1103"/>
    </location>
</feature>
<dbReference type="InterPro" id="IPR016035">
    <property type="entry name" value="Acyl_Trfase/lysoPLipase"/>
</dbReference>
<keyword evidence="14" id="KW-1185">Reference proteome</keyword>
<dbReference type="InterPro" id="IPR020806">
    <property type="entry name" value="PKS_PP-bd"/>
</dbReference>
<keyword evidence="7" id="KW-0012">Acyltransferase</keyword>
<feature type="region of interest" description="N-terminal hotdog fold" evidence="8">
    <location>
        <begin position="1603"/>
        <end position="1726"/>
    </location>
</feature>
<dbReference type="Gene3D" id="3.30.70.3290">
    <property type="match status" value="2"/>
</dbReference>
<dbReference type="InterPro" id="IPR020807">
    <property type="entry name" value="PKS_DH"/>
</dbReference>
<dbReference type="Pfam" id="PF21089">
    <property type="entry name" value="PKS_DH_N"/>
    <property type="match status" value="1"/>
</dbReference>
<dbReference type="SMART" id="SM00826">
    <property type="entry name" value="PKS_DH"/>
    <property type="match status" value="1"/>
</dbReference>
<feature type="region of interest" description="Disordered" evidence="9">
    <location>
        <begin position="2457"/>
        <end position="2486"/>
    </location>
</feature>
<feature type="region of interest" description="Disordered" evidence="9">
    <location>
        <begin position="572"/>
        <end position="592"/>
    </location>
</feature>
<dbReference type="Pfam" id="PF16197">
    <property type="entry name" value="KAsynt_C_assoc"/>
    <property type="match status" value="2"/>
</dbReference>
<dbReference type="InterPro" id="IPR016036">
    <property type="entry name" value="Malonyl_transacylase_ACP-bd"/>
</dbReference>
<dbReference type="SUPFAM" id="SSF52151">
    <property type="entry name" value="FabD/lysophospholipase-like"/>
    <property type="match status" value="1"/>
</dbReference>
<feature type="active site" description="Proton acceptor; for dehydratase activity" evidence="8">
    <location>
        <position position="1635"/>
    </location>
</feature>
<name>A0ABS3X8T3_9ACTN</name>
<dbReference type="PROSITE" id="PS52004">
    <property type="entry name" value="KS3_2"/>
    <property type="match status" value="2"/>
</dbReference>
<dbReference type="EMBL" id="JADKMA010000031">
    <property type="protein sequence ID" value="MBO8191790.1"/>
    <property type="molecule type" value="Genomic_DNA"/>
</dbReference>
<evidence type="ECO:0000313" key="13">
    <source>
        <dbReference type="EMBL" id="MBO8191790.1"/>
    </source>
</evidence>
<evidence type="ECO:0000256" key="8">
    <source>
        <dbReference type="PROSITE-ProRule" id="PRU01363"/>
    </source>
</evidence>
<keyword evidence="6" id="KW-0511">Multifunctional enzyme</keyword>
<feature type="region of interest" description="Disordered" evidence="9">
    <location>
        <begin position="1088"/>
        <end position="1147"/>
    </location>
</feature>
<dbReference type="Gene3D" id="3.10.129.110">
    <property type="entry name" value="Polyketide synthase dehydratase"/>
    <property type="match status" value="1"/>
</dbReference>
<evidence type="ECO:0000313" key="14">
    <source>
        <dbReference type="Proteomes" id="UP001519064"/>
    </source>
</evidence>
<protein>
    <submittedName>
        <fullName evidence="13">SDR family NAD(P)-dependent oxidoreductase</fullName>
    </submittedName>
</protein>
<dbReference type="PROSITE" id="PS52019">
    <property type="entry name" value="PKS_MFAS_DH"/>
    <property type="match status" value="1"/>
</dbReference>
<dbReference type="Pfam" id="PF02801">
    <property type="entry name" value="Ketoacyl-synt_C"/>
    <property type="match status" value="2"/>
</dbReference>
<dbReference type="InterPro" id="IPR049900">
    <property type="entry name" value="PKS_mFAS_DH"/>
</dbReference>
<dbReference type="InterPro" id="IPR018201">
    <property type="entry name" value="Ketoacyl_synth_AS"/>
</dbReference>
<feature type="domain" description="Carrier" evidence="10">
    <location>
        <begin position="2317"/>
        <end position="2392"/>
    </location>
</feature>
<dbReference type="SUPFAM" id="SSF47336">
    <property type="entry name" value="ACP-like"/>
    <property type="match status" value="2"/>
</dbReference>
<keyword evidence="4" id="KW-0808">Transferase</keyword>
<dbReference type="InterPro" id="IPR049552">
    <property type="entry name" value="PKS_DH_N"/>
</dbReference>
<evidence type="ECO:0000256" key="7">
    <source>
        <dbReference type="ARBA" id="ARBA00023315"/>
    </source>
</evidence>
<dbReference type="PROSITE" id="PS50075">
    <property type="entry name" value="CARRIER"/>
    <property type="match status" value="2"/>
</dbReference>
<dbReference type="InterPro" id="IPR014043">
    <property type="entry name" value="Acyl_transferase_dom"/>
</dbReference>
<feature type="region of interest" description="C-terminal hotdog fold" evidence="8">
    <location>
        <begin position="1738"/>
        <end position="1879"/>
    </location>
</feature>
<feature type="domain" description="Carrier" evidence="10">
    <location>
        <begin position="595"/>
        <end position="669"/>
    </location>
</feature>
<organism evidence="13 14">
    <name type="scientific">Streptomyces oryzae</name>
    <dbReference type="NCBI Taxonomy" id="1434886"/>
    <lineage>
        <taxon>Bacteria</taxon>
        <taxon>Bacillati</taxon>
        <taxon>Actinomycetota</taxon>
        <taxon>Actinomycetes</taxon>
        <taxon>Kitasatosporales</taxon>
        <taxon>Streptomycetaceae</taxon>
        <taxon>Streptomyces</taxon>
    </lineage>
</organism>
<gene>
    <name evidence="13" type="ORF">ITI46_08865</name>
</gene>
<feature type="region of interest" description="Disordered" evidence="9">
    <location>
        <begin position="2020"/>
        <end position="2042"/>
    </location>
</feature>
<dbReference type="PANTHER" id="PTHR43775">
    <property type="entry name" value="FATTY ACID SYNTHASE"/>
    <property type="match status" value="1"/>
</dbReference>
<dbReference type="InterPro" id="IPR001227">
    <property type="entry name" value="Ac_transferase_dom_sf"/>
</dbReference>
<dbReference type="Pfam" id="PF22953">
    <property type="entry name" value="SpnB_Rossmann"/>
    <property type="match status" value="1"/>
</dbReference>
<dbReference type="Pfam" id="PF00109">
    <property type="entry name" value="ketoacyl-synt"/>
    <property type="match status" value="2"/>
</dbReference>
<feature type="region of interest" description="Disordered" evidence="9">
    <location>
        <begin position="2395"/>
        <end position="2440"/>
    </location>
</feature>
<dbReference type="InterPro" id="IPR050091">
    <property type="entry name" value="PKS_NRPS_Biosynth_Enz"/>
</dbReference>
<reference evidence="13 14" key="1">
    <citation type="submission" date="2020-11" db="EMBL/GenBank/DDBJ databases">
        <title>Streptomyces spirodelae sp. nov., isolated from duckweed.</title>
        <authorList>
            <person name="Saimee Y."/>
            <person name="Duangmal K."/>
        </authorList>
    </citation>
    <scope>NUCLEOTIDE SEQUENCE [LARGE SCALE GENOMIC DNA]</scope>
    <source>
        <strain evidence="13 14">S16-07</strain>
    </source>
</reference>
<dbReference type="InterPro" id="IPR016039">
    <property type="entry name" value="Thiolase-like"/>
</dbReference>
<evidence type="ECO:0000259" key="12">
    <source>
        <dbReference type="PROSITE" id="PS52019"/>
    </source>
</evidence>
<dbReference type="InterPro" id="IPR057326">
    <property type="entry name" value="KR_dom"/>
</dbReference>
<dbReference type="SMART" id="SM00822">
    <property type="entry name" value="PKS_KR"/>
    <property type="match status" value="1"/>
</dbReference>
<dbReference type="Gene3D" id="1.10.1200.10">
    <property type="entry name" value="ACP-like"/>
    <property type="match status" value="2"/>
</dbReference>
<dbReference type="SMART" id="SM01294">
    <property type="entry name" value="PKS_PP_betabranch"/>
    <property type="match status" value="2"/>
</dbReference>
<dbReference type="SUPFAM" id="SSF53901">
    <property type="entry name" value="Thiolase-like"/>
    <property type="match status" value="2"/>
</dbReference>
<dbReference type="InterPro" id="IPR009081">
    <property type="entry name" value="PP-bd_ACP"/>
</dbReference>
<feature type="compositionally biased region" description="Low complexity" evidence="9">
    <location>
        <begin position="1122"/>
        <end position="1147"/>
    </location>
</feature>
<dbReference type="SMART" id="SM00825">
    <property type="entry name" value="PKS_KS"/>
    <property type="match status" value="2"/>
</dbReference>